<evidence type="ECO:0000256" key="2">
    <source>
        <dbReference type="SAM" id="MobiDB-lite"/>
    </source>
</evidence>
<evidence type="ECO:0000256" key="1">
    <source>
        <dbReference type="PROSITE-ProRule" id="PRU00047"/>
    </source>
</evidence>
<dbReference type="InterPro" id="IPR036875">
    <property type="entry name" value="Znf_CCHC_sf"/>
</dbReference>
<sequence length="155" mass="17859">MLHNSFGDKDQEEKLLDHQPLQLNKDDYARVCRIPKKEFGPFKINYNTQKEKWKMSELIAMCVEEEERLKTEKLDFAHAAIESPKQKKNNGKGKNKNDAGLGVNKVSTSGTKRVFKCNHCKKPGHVRKECTKSRAWLAKKGIPFREDTEKGKKEA</sequence>
<reference evidence="4" key="1">
    <citation type="submission" date="2022-08" db="EMBL/GenBank/DDBJ databases">
        <authorList>
            <person name="Marques A."/>
        </authorList>
    </citation>
    <scope>NUCLEOTIDE SEQUENCE</scope>
    <source>
        <strain evidence="4">RhyPub2mFocal</strain>
        <tissue evidence="4">Leaves</tissue>
    </source>
</reference>
<feature type="domain" description="CCHC-type" evidence="3">
    <location>
        <begin position="116"/>
        <end position="132"/>
    </location>
</feature>
<dbReference type="Gene3D" id="3.90.120.10">
    <property type="entry name" value="DNA Methylase, subunit A, domain 2"/>
    <property type="match status" value="1"/>
</dbReference>
<dbReference type="Proteomes" id="UP001140206">
    <property type="component" value="Chromosome 2"/>
</dbReference>
<accession>A0AAV8G6T8</accession>
<dbReference type="SUPFAM" id="SSF57756">
    <property type="entry name" value="Retrovirus zinc finger-like domains"/>
    <property type="match status" value="1"/>
</dbReference>
<dbReference type="GO" id="GO:0003676">
    <property type="term" value="F:nucleic acid binding"/>
    <property type="evidence" value="ECO:0007669"/>
    <property type="project" value="InterPro"/>
</dbReference>
<keyword evidence="1" id="KW-0479">Metal-binding</keyword>
<dbReference type="PROSITE" id="PS50158">
    <property type="entry name" value="ZF_CCHC"/>
    <property type="match status" value="1"/>
</dbReference>
<keyword evidence="1" id="KW-0863">Zinc-finger</keyword>
<evidence type="ECO:0000313" key="5">
    <source>
        <dbReference type="Proteomes" id="UP001140206"/>
    </source>
</evidence>
<keyword evidence="5" id="KW-1185">Reference proteome</keyword>
<evidence type="ECO:0000259" key="3">
    <source>
        <dbReference type="PROSITE" id="PS50158"/>
    </source>
</evidence>
<feature type="region of interest" description="Disordered" evidence="2">
    <location>
        <begin position="80"/>
        <end position="105"/>
    </location>
</feature>
<dbReference type="InterPro" id="IPR001878">
    <property type="entry name" value="Znf_CCHC"/>
</dbReference>
<dbReference type="AlphaFoldDB" id="A0AAV8G6T8"/>
<dbReference type="EMBL" id="JAMFTS010000002">
    <property type="protein sequence ID" value="KAJ4799111.1"/>
    <property type="molecule type" value="Genomic_DNA"/>
</dbReference>
<dbReference type="GO" id="GO:0008270">
    <property type="term" value="F:zinc ion binding"/>
    <property type="evidence" value="ECO:0007669"/>
    <property type="project" value="UniProtKB-KW"/>
</dbReference>
<gene>
    <name evidence="4" type="ORF">LUZ62_050357</name>
</gene>
<evidence type="ECO:0000313" key="4">
    <source>
        <dbReference type="EMBL" id="KAJ4799111.1"/>
    </source>
</evidence>
<name>A0AAV8G6T8_9POAL</name>
<organism evidence="4 5">
    <name type="scientific">Rhynchospora pubera</name>
    <dbReference type="NCBI Taxonomy" id="906938"/>
    <lineage>
        <taxon>Eukaryota</taxon>
        <taxon>Viridiplantae</taxon>
        <taxon>Streptophyta</taxon>
        <taxon>Embryophyta</taxon>
        <taxon>Tracheophyta</taxon>
        <taxon>Spermatophyta</taxon>
        <taxon>Magnoliopsida</taxon>
        <taxon>Liliopsida</taxon>
        <taxon>Poales</taxon>
        <taxon>Cyperaceae</taxon>
        <taxon>Cyperoideae</taxon>
        <taxon>Rhynchosporeae</taxon>
        <taxon>Rhynchospora</taxon>
    </lineage>
</organism>
<feature type="compositionally biased region" description="Basic and acidic residues" evidence="2">
    <location>
        <begin position="1"/>
        <end position="17"/>
    </location>
</feature>
<proteinExistence type="predicted"/>
<feature type="region of interest" description="Disordered" evidence="2">
    <location>
        <begin position="1"/>
        <end position="20"/>
    </location>
</feature>
<protein>
    <submittedName>
        <fullName evidence="4">DNA (Cytosine-5)-methyltransferase 2</fullName>
    </submittedName>
</protein>
<keyword evidence="1" id="KW-0862">Zinc</keyword>
<comment type="caution">
    <text evidence="4">The sequence shown here is derived from an EMBL/GenBank/DDBJ whole genome shotgun (WGS) entry which is preliminary data.</text>
</comment>